<proteinExistence type="predicted"/>
<organism evidence="2">
    <name type="scientific">Protohalopteris sp</name>
    <dbReference type="NCBI Taxonomy" id="2843287"/>
    <lineage>
        <taxon>Eukaryota</taxon>
        <taxon>Sar</taxon>
        <taxon>Stramenopiles</taxon>
        <taxon>Ochrophyta</taxon>
        <taxon>PX clade</taxon>
        <taxon>Phaeophyceae</taxon>
        <taxon>Sphacelariales</taxon>
        <taxon>Stypocaulaceae</taxon>
        <taxon>Protohalopteris</taxon>
    </lineage>
</organism>
<feature type="compositionally biased region" description="Basic and acidic residues" evidence="1">
    <location>
        <begin position="1"/>
        <end position="11"/>
    </location>
</feature>
<feature type="region of interest" description="Disordered" evidence="1">
    <location>
        <begin position="1"/>
        <end position="95"/>
    </location>
</feature>
<feature type="compositionally biased region" description="Basic and acidic residues" evidence="1">
    <location>
        <begin position="62"/>
        <end position="81"/>
    </location>
</feature>
<sequence length="95" mass="10731">MAVPKEKESKSSKKSRLARWLEKAKKAKDKAISHGKSIIKNPSSYLKNRKNKAATEMNKIQGQDEDKKELGNEQKEAEDKNLPASEIPNKTPKNN</sequence>
<protein>
    <submittedName>
        <fullName evidence="2">Ribosomal protein L32</fullName>
    </submittedName>
</protein>
<keyword evidence="2" id="KW-0934">Plastid</keyword>
<feature type="compositionally biased region" description="Basic and acidic residues" evidence="1">
    <location>
        <begin position="19"/>
        <end position="32"/>
    </location>
</feature>
<dbReference type="EMBL" id="MZ156028">
    <property type="protein sequence ID" value="QWK41847.1"/>
    <property type="molecule type" value="Genomic_DNA"/>
</dbReference>
<gene>
    <name evidence="2" type="primary">rpl32</name>
</gene>
<accession>A0A8F0F765</accession>
<keyword evidence="2" id="KW-0687">Ribonucleoprotein</keyword>
<evidence type="ECO:0000313" key="2">
    <source>
        <dbReference type="EMBL" id="QWK41847.1"/>
    </source>
</evidence>
<dbReference type="GO" id="GO:0005840">
    <property type="term" value="C:ribosome"/>
    <property type="evidence" value="ECO:0007669"/>
    <property type="project" value="UniProtKB-KW"/>
</dbReference>
<keyword evidence="2" id="KW-0689">Ribosomal protein</keyword>
<geneLocation type="plastid" evidence="2"/>
<name>A0A8F0F765_9PHAE</name>
<reference evidence="2" key="1">
    <citation type="journal article" date="2021" name="Genome Biol. Evol.">
        <title>Genomic rearrangements and sequence evolution across brown algal organelles.</title>
        <authorList>
            <person name="Starko S."/>
            <person name="Bringloe T.T."/>
            <person name="Gomez M.S."/>
            <person name="Darby H."/>
            <person name="Graham S.W."/>
            <person name="Martone P.T."/>
        </authorList>
    </citation>
    <scope>NUCLEOTIDE SEQUENCE</scope>
</reference>
<evidence type="ECO:0000256" key="1">
    <source>
        <dbReference type="SAM" id="MobiDB-lite"/>
    </source>
</evidence>
<dbReference type="AlphaFoldDB" id="A0A8F0F765"/>